<dbReference type="STRING" id="1379870.SD10_00190"/>
<gene>
    <name evidence="3" type="ORF">SD10_00190</name>
</gene>
<dbReference type="RefSeq" id="WP_052731022.1">
    <property type="nucleotide sequence ID" value="NZ_CP010429.1"/>
</dbReference>
<sequence>MRKLYIILLLISVHWTTFGQTTPGQPLSAGSPAATSPTDLNERFRMLEENLRFANQALAKTVDDLLWYQKLGDVATIDKVRYGSKPPHVVKNPTGQGATNPVVIPAYTFLPKKFASAKKLPLLIFVHDGIHGDFSTLYAHVVRELLDQGYLIIAPEYRGTAGYGGEFYRQIDYGDYENDDVLAGKRWAVENMPQVDPDRVGIIGWSHGGMISLMNIFDHPEDYKVAYAGVPVTDIIARLGYKPQSYRAIFSEATHIGKDPSDNVAEYRRRSPVWNAQKLKTPLLIHTNTNDEDVNVLEVESLINALKAHDKKFEYKIYQDAPGGHSFNRLDTRLARDSREEIYKFLARYLTPPGATR</sequence>
<feature type="signal peptide" evidence="1">
    <location>
        <begin position="1"/>
        <end position="19"/>
    </location>
</feature>
<dbReference type="EMBL" id="CP010429">
    <property type="protein sequence ID" value="AKD53554.1"/>
    <property type="molecule type" value="Genomic_DNA"/>
</dbReference>
<feature type="domain" description="Peptidase S9 prolyl oligopeptidase catalytic" evidence="2">
    <location>
        <begin position="145"/>
        <end position="350"/>
    </location>
</feature>
<protein>
    <submittedName>
        <fullName evidence="3">Peptidase S9</fullName>
    </submittedName>
</protein>
<dbReference type="InterPro" id="IPR001375">
    <property type="entry name" value="Peptidase_S9_cat"/>
</dbReference>
<proteinExistence type="predicted"/>
<dbReference type="HOGENOM" id="CLU_068254_0_0_10"/>
<dbReference type="InterPro" id="IPR050278">
    <property type="entry name" value="Serine_Prot_S9B/DPPIV"/>
</dbReference>
<feature type="chain" id="PRO_5002417200" evidence="1">
    <location>
        <begin position="20"/>
        <end position="357"/>
    </location>
</feature>
<dbReference type="PANTHER" id="PTHR11731">
    <property type="entry name" value="PROTEASE FAMILY S9B,C DIPEPTIDYL-PEPTIDASE IV-RELATED"/>
    <property type="match status" value="1"/>
</dbReference>
<keyword evidence="4" id="KW-1185">Reference proteome</keyword>
<accession>A0A0E3ZSW3</accession>
<dbReference type="GO" id="GO:0008236">
    <property type="term" value="F:serine-type peptidase activity"/>
    <property type="evidence" value="ECO:0007669"/>
    <property type="project" value="InterPro"/>
</dbReference>
<dbReference type="AlphaFoldDB" id="A0A0E3ZSW3"/>
<dbReference type="InterPro" id="IPR029058">
    <property type="entry name" value="AB_hydrolase_fold"/>
</dbReference>
<dbReference type="PATRIC" id="fig|1379870.5.peg.43"/>
<dbReference type="Pfam" id="PF00326">
    <property type="entry name" value="Peptidase_S9"/>
    <property type="match status" value="1"/>
</dbReference>
<organism evidence="3 4">
    <name type="scientific">Spirosoma radiotolerans</name>
    <dbReference type="NCBI Taxonomy" id="1379870"/>
    <lineage>
        <taxon>Bacteria</taxon>
        <taxon>Pseudomonadati</taxon>
        <taxon>Bacteroidota</taxon>
        <taxon>Cytophagia</taxon>
        <taxon>Cytophagales</taxon>
        <taxon>Cytophagaceae</taxon>
        <taxon>Spirosoma</taxon>
    </lineage>
</organism>
<reference evidence="3 4" key="1">
    <citation type="journal article" date="2014" name="Curr. Microbiol.">
        <title>Spirosoma radiotolerans sp. nov., a gamma-radiation-resistant bacterium isolated from gamma ray-irradiated soil.</title>
        <authorList>
            <person name="Lee J.J."/>
            <person name="Srinivasan S."/>
            <person name="Lim S."/>
            <person name="Joe M."/>
            <person name="Im S."/>
            <person name="Bae S.I."/>
            <person name="Park K.R."/>
            <person name="Han J.H."/>
            <person name="Park S.H."/>
            <person name="Joo B.M."/>
            <person name="Park S.J."/>
            <person name="Kim M.K."/>
        </authorList>
    </citation>
    <scope>NUCLEOTIDE SEQUENCE [LARGE SCALE GENOMIC DNA]</scope>
    <source>
        <strain evidence="3 4">DG5A</strain>
    </source>
</reference>
<dbReference type="Gene3D" id="3.40.50.1820">
    <property type="entry name" value="alpha/beta hydrolase"/>
    <property type="match status" value="1"/>
</dbReference>
<evidence type="ECO:0000313" key="4">
    <source>
        <dbReference type="Proteomes" id="UP000033054"/>
    </source>
</evidence>
<dbReference type="GO" id="GO:0008239">
    <property type="term" value="F:dipeptidyl-peptidase activity"/>
    <property type="evidence" value="ECO:0007669"/>
    <property type="project" value="TreeGrafter"/>
</dbReference>
<dbReference type="SUPFAM" id="SSF53474">
    <property type="entry name" value="alpha/beta-Hydrolases"/>
    <property type="match status" value="1"/>
</dbReference>
<evidence type="ECO:0000256" key="1">
    <source>
        <dbReference type="SAM" id="SignalP"/>
    </source>
</evidence>
<evidence type="ECO:0000259" key="2">
    <source>
        <dbReference type="Pfam" id="PF00326"/>
    </source>
</evidence>
<keyword evidence="1" id="KW-0732">Signal</keyword>
<dbReference type="Proteomes" id="UP000033054">
    <property type="component" value="Chromosome"/>
</dbReference>
<dbReference type="GO" id="GO:0006508">
    <property type="term" value="P:proteolysis"/>
    <property type="evidence" value="ECO:0007669"/>
    <property type="project" value="InterPro"/>
</dbReference>
<dbReference type="PANTHER" id="PTHR11731:SF193">
    <property type="entry name" value="DIPEPTIDYL PEPTIDASE 9"/>
    <property type="match status" value="1"/>
</dbReference>
<dbReference type="KEGG" id="srd:SD10_00190"/>
<dbReference type="OrthoDB" id="9812921at2"/>
<name>A0A0E3ZSW3_9BACT</name>
<evidence type="ECO:0000313" key="3">
    <source>
        <dbReference type="EMBL" id="AKD53554.1"/>
    </source>
</evidence>